<feature type="chain" id="PRO_5029009072" evidence="1">
    <location>
        <begin position="23"/>
        <end position="212"/>
    </location>
</feature>
<keyword evidence="1" id="KW-0732">Signal</keyword>
<dbReference type="AlphaFoldDB" id="A0A7D5H5U6"/>
<keyword evidence="3" id="KW-1185">Reference proteome</keyword>
<dbReference type="EMBL" id="CP056030">
    <property type="protein sequence ID" value="QKZ06342.1"/>
    <property type="molecule type" value="Genomic_DNA"/>
</dbReference>
<dbReference type="Pfam" id="PF06551">
    <property type="entry name" value="DUF1120"/>
    <property type="match status" value="1"/>
</dbReference>
<evidence type="ECO:0000256" key="1">
    <source>
        <dbReference type="SAM" id="SignalP"/>
    </source>
</evidence>
<sequence length="212" mass="22575">MIRTPKSLIAVCLLAASSAAMAATTAELTVKGQVVPTACEPSFANAGVVEYQLSHADLNPDATLPTTVAPKNLAFTIQCTSATPVATTWVDNKPEHNDNPSHVNYFGFGKDANGDAIGRLWVQHPGSKALGDGKPVDVIHSTDKTTWTKNNYGQVSKQHFTSFAAEGETTPGAYSVYSGNLQLKPTIRATEQMDMSSALEIDSSLTMEVVYL</sequence>
<reference evidence="2 3" key="1">
    <citation type="submission" date="2020-06" db="EMBL/GenBank/DDBJ databases">
        <title>Pseudomonas eucalypticola sp. nov., an endophyte of Eucalyptus dunnii leaves with biocontrol ability of eucalyptus leaf blight.</title>
        <authorList>
            <person name="Liu Y."/>
            <person name="Song Z."/>
            <person name="Zeng H."/>
            <person name="Lu M."/>
            <person name="Wang X."/>
            <person name="Lian X."/>
            <person name="Zhang Q."/>
        </authorList>
    </citation>
    <scope>NUCLEOTIDE SEQUENCE [LARGE SCALE GENOMIC DNA]</scope>
    <source>
        <strain evidence="2 3">NP-1</strain>
    </source>
</reference>
<accession>A0A7D5H5U6</accession>
<dbReference type="Proteomes" id="UP000509568">
    <property type="component" value="Chromosome"/>
</dbReference>
<evidence type="ECO:0000313" key="3">
    <source>
        <dbReference type="Proteomes" id="UP000509568"/>
    </source>
</evidence>
<proteinExistence type="predicted"/>
<gene>
    <name evidence="2" type="ORF">HWQ56_22200</name>
</gene>
<dbReference type="RefSeq" id="WP_158156888.1">
    <property type="nucleotide sequence ID" value="NZ_CP056030.1"/>
</dbReference>
<organism evidence="2 3">
    <name type="scientific">Pseudomonas eucalypticola</name>
    <dbReference type="NCBI Taxonomy" id="2599595"/>
    <lineage>
        <taxon>Bacteria</taxon>
        <taxon>Pseudomonadati</taxon>
        <taxon>Pseudomonadota</taxon>
        <taxon>Gammaproteobacteria</taxon>
        <taxon>Pseudomonadales</taxon>
        <taxon>Pseudomonadaceae</taxon>
        <taxon>Pseudomonas</taxon>
    </lineage>
</organism>
<feature type="signal peptide" evidence="1">
    <location>
        <begin position="1"/>
        <end position="22"/>
    </location>
</feature>
<evidence type="ECO:0000313" key="2">
    <source>
        <dbReference type="EMBL" id="QKZ06342.1"/>
    </source>
</evidence>
<name>A0A7D5H5U6_9PSED</name>
<protein>
    <submittedName>
        <fullName evidence="2">DUF1120 domain-containing protein</fullName>
    </submittedName>
</protein>
<dbReference type="KEGG" id="pez:HWQ56_22200"/>
<dbReference type="InterPro" id="IPR010546">
    <property type="entry name" value="DUF1120"/>
</dbReference>